<evidence type="ECO:0000313" key="3">
    <source>
        <dbReference type="EMBL" id="OIQ97270.1"/>
    </source>
</evidence>
<feature type="transmembrane region" description="Helical" evidence="1">
    <location>
        <begin position="53"/>
        <end position="77"/>
    </location>
</feature>
<keyword evidence="1" id="KW-0472">Membrane</keyword>
<sequence length="234" mass="24593">MPDTGFIAVFLIGLLGGTHCLAMCGGIVGALTMSSPGQRPPWNIRLAYNAGRIISYAAIGAVIGGIGSFGLLLNHLLPVQMALYIAANLMLLALGLYLCGVTRALAFTERIGQRLWARIQPLTRRYLPARRVAQALPLGLLWGFLPCGMVYSIATLALLSGSAFRGAALMLAFGLGTLPNLLAANFLLAGFSRALRGRSLRLAAGAMVLAFGILGLFKATTLGGRLWAGLVCHV</sequence>
<organism evidence="3">
    <name type="scientific">mine drainage metagenome</name>
    <dbReference type="NCBI Taxonomy" id="410659"/>
    <lineage>
        <taxon>unclassified sequences</taxon>
        <taxon>metagenomes</taxon>
        <taxon>ecological metagenomes</taxon>
    </lineage>
</organism>
<keyword evidence="1" id="KW-1133">Transmembrane helix</keyword>
<keyword evidence="1" id="KW-0812">Transmembrane</keyword>
<gene>
    <name evidence="3" type="ORF">GALL_206700</name>
</gene>
<feature type="transmembrane region" description="Helical" evidence="1">
    <location>
        <begin position="135"/>
        <end position="160"/>
    </location>
</feature>
<feature type="transmembrane region" description="Helical" evidence="1">
    <location>
        <begin position="83"/>
        <end position="106"/>
    </location>
</feature>
<dbReference type="EMBL" id="MLJW01000135">
    <property type="protein sequence ID" value="OIQ97270.1"/>
    <property type="molecule type" value="Genomic_DNA"/>
</dbReference>
<dbReference type="InterPro" id="IPR039447">
    <property type="entry name" value="UreH-like_TM_dom"/>
</dbReference>
<dbReference type="Pfam" id="PF13386">
    <property type="entry name" value="DsbD_2"/>
    <property type="match status" value="1"/>
</dbReference>
<feature type="transmembrane region" description="Helical" evidence="1">
    <location>
        <begin position="200"/>
        <end position="217"/>
    </location>
</feature>
<reference evidence="3" key="1">
    <citation type="submission" date="2016-10" db="EMBL/GenBank/DDBJ databases">
        <title>Sequence of Gallionella enrichment culture.</title>
        <authorList>
            <person name="Poehlein A."/>
            <person name="Muehling M."/>
            <person name="Daniel R."/>
        </authorList>
    </citation>
    <scope>NUCLEOTIDE SEQUENCE</scope>
</reference>
<dbReference type="AlphaFoldDB" id="A0A1J5RMJ9"/>
<dbReference type="PANTHER" id="PTHR42208:SF1">
    <property type="entry name" value="HEAVY METAL TRANSPORTER"/>
    <property type="match status" value="1"/>
</dbReference>
<accession>A0A1J5RMJ9</accession>
<name>A0A1J5RMJ9_9ZZZZ</name>
<dbReference type="PANTHER" id="PTHR42208">
    <property type="entry name" value="HEAVY METAL TRANSPORTER-RELATED"/>
    <property type="match status" value="1"/>
</dbReference>
<evidence type="ECO:0000256" key="1">
    <source>
        <dbReference type="SAM" id="Phobius"/>
    </source>
</evidence>
<proteinExistence type="predicted"/>
<comment type="caution">
    <text evidence="3">The sequence shown here is derived from an EMBL/GenBank/DDBJ whole genome shotgun (WGS) entry which is preliminary data.</text>
</comment>
<feature type="domain" description="Urease accessory protein UreH-like transmembrane" evidence="2">
    <location>
        <begin position="8"/>
        <end position="211"/>
    </location>
</feature>
<feature type="transmembrane region" description="Helical" evidence="1">
    <location>
        <begin position="166"/>
        <end position="188"/>
    </location>
</feature>
<feature type="transmembrane region" description="Helical" evidence="1">
    <location>
        <begin position="6"/>
        <end position="32"/>
    </location>
</feature>
<evidence type="ECO:0000259" key="2">
    <source>
        <dbReference type="Pfam" id="PF13386"/>
    </source>
</evidence>
<protein>
    <recommendedName>
        <fullName evidence="2">Urease accessory protein UreH-like transmembrane domain-containing protein</fullName>
    </recommendedName>
</protein>